<feature type="domain" description="Fimbrial-type adhesion" evidence="6">
    <location>
        <begin position="28"/>
        <end position="173"/>
    </location>
</feature>
<gene>
    <name evidence="7" type="ORF">AAF463_02110</name>
</gene>
<dbReference type="GO" id="GO:0043709">
    <property type="term" value="P:cell adhesion involved in single-species biofilm formation"/>
    <property type="evidence" value="ECO:0007669"/>
    <property type="project" value="TreeGrafter"/>
</dbReference>
<protein>
    <submittedName>
        <fullName evidence="7">Fimbrial protein</fullName>
    </submittedName>
</protein>
<evidence type="ECO:0000313" key="7">
    <source>
        <dbReference type="EMBL" id="XBV45152.1"/>
    </source>
</evidence>
<keyword evidence="3 5" id="KW-0732">Signal</keyword>
<dbReference type="PANTHER" id="PTHR33420:SF3">
    <property type="entry name" value="FIMBRIAL SUBUNIT ELFA"/>
    <property type="match status" value="1"/>
</dbReference>
<evidence type="ECO:0000256" key="1">
    <source>
        <dbReference type="ARBA" id="ARBA00004561"/>
    </source>
</evidence>
<sequence length="174" mass="17462">MKSKFAVLVAITASLGFIGTTTAADGTINFTGTITDNACTVDTGSANQTVNLGTVSSKTFTGAGVTAAPTRFNINLTSCPAAVTSASVRFDGATSAGNNQILALNSGQTATNVGVALYEQDSSTLIPIASKSADRPITAAGPNVLTYIAKYYATATPVTAGTANSTATFTIAYN</sequence>
<dbReference type="AlphaFoldDB" id="A0AAU7TWN8"/>
<proteinExistence type="inferred from homology"/>
<name>A0AAU7TWN8_9GAMM</name>
<dbReference type="PANTHER" id="PTHR33420">
    <property type="entry name" value="FIMBRIAL SUBUNIT ELFA-RELATED"/>
    <property type="match status" value="1"/>
</dbReference>
<evidence type="ECO:0000259" key="6">
    <source>
        <dbReference type="Pfam" id="PF00419"/>
    </source>
</evidence>
<evidence type="ECO:0000256" key="4">
    <source>
        <dbReference type="ARBA" id="ARBA00023263"/>
    </source>
</evidence>
<evidence type="ECO:0000256" key="5">
    <source>
        <dbReference type="SAM" id="SignalP"/>
    </source>
</evidence>
<dbReference type="EMBL" id="CP158292">
    <property type="protein sequence ID" value="XBV45152.1"/>
    <property type="molecule type" value="Genomic_DNA"/>
</dbReference>
<evidence type="ECO:0000256" key="2">
    <source>
        <dbReference type="ARBA" id="ARBA00006671"/>
    </source>
</evidence>
<dbReference type="RefSeq" id="WP_101762319.1">
    <property type="nucleotide sequence ID" value="NZ_CP158292.1"/>
</dbReference>
<dbReference type="Gene3D" id="2.60.40.1090">
    <property type="entry name" value="Fimbrial-type adhesion domain"/>
    <property type="match status" value="1"/>
</dbReference>
<dbReference type="InterPro" id="IPR036937">
    <property type="entry name" value="Adhesion_dom_fimbrial_sf"/>
</dbReference>
<comment type="subcellular location">
    <subcellularLocation>
        <location evidence="1">Fimbrium</location>
    </subcellularLocation>
</comment>
<dbReference type="Pfam" id="PF00419">
    <property type="entry name" value="Fimbrial"/>
    <property type="match status" value="1"/>
</dbReference>
<dbReference type="InterPro" id="IPR050263">
    <property type="entry name" value="Bact_Fimbrial_Adh_Pro"/>
</dbReference>
<dbReference type="InterPro" id="IPR008966">
    <property type="entry name" value="Adhesion_dom_sf"/>
</dbReference>
<comment type="similarity">
    <text evidence="2">Belongs to the fimbrial protein family.</text>
</comment>
<dbReference type="GO" id="GO:0009289">
    <property type="term" value="C:pilus"/>
    <property type="evidence" value="ECO:0007669"/>
    <property type="project" value="UniProtKB-SubCell"/>
</dbReference>
<feature type="signal peptide" evidence="5">
    <location>
        <begin position="1"/>
        <end position="23"/>
    </location>
</feature>
<dbReference type="InterPro" id="IPR000259">
    <property type="entry name" value="Adhesion_dom_fimbrial"/>
</dbReference>
<organism evidence="7">
    <name type="scientific">Pantoea sp. BJ2</name>
    <dbReference type="NCBI Taxonomy" id="3141322"/>
    <lineage>
        <taxon>Bacteria</taxon>
        <taxon>Pseudomonadati</taxon>
        <taxon>Pseudomonadota</taxon>
        <taxon>Gammaproteobacteria</taxon>
        <taxon>Enterobacterales</taxon>
        <taxon>Erwiniaceae</taxon>
        <taxon>Pantoea</taxon>
    </lineage>
</organism>
<reference evidence="7" key="1">
    <citation type="submission" date="2024-06" db="EMBL/GenBank/DDBJ databases">
        <title>Multiomics insights into the TNT degradation mechanism by Pantoea sp. BJ2 isolated from an ammunition destruction site.</title>
        <authorList>
            <person name="Luo J."/>
        </authorList>
    </citation>
    <scope>NUCLEOTIDE SEQUENCE</scope>
    <source>
        <strain evidence="7">BJ2</strain>
    </source>
</reference>
<evidence type="ECO:0000256" key="3">
    <source>
        <dbReference type="ARBA" id="ARBA00022729"/>
    </source>
</evidence>
<dbReference type="SUPFAM" id="SSF49401">
    <property type="entry name" value="Bacterial adhesins"/>
    <property type="match status" value="1"/>
</dbReference>
<keyword evidence="4" id="KW-0281">Fimbrium</keyword>
<accession>A0AAU7TWN8</accession>
<feature type="chain" id="PRO_5043750536" evidence="5">
    <location>
        <begin position="24"/>
        <end position="174"/>
    </location>
</feature>